<protein>
    <submittedName>
        <fullName evidence="1">Uncharacterized protein</fullName>
    </submittedName>
</protein>
<gene>
    <name evidence="1" type="ORF">HMPREF0970_01970</name>
</gene>
<dbReference type="Proteomes" id="UP000003150">
    <property type="component" value="Unassembled WGS sequence"/>
</dbReference>
<evidence type="ECO:0000313" key="2">
    <source>
        <dbReference type="Proteomes" id="UP000003150"/>
    </source>
</evidence>
<sequence length="40" mass="4200">MAKPISDGVQDDRAGEEEPAVGMFTIVLAARATLRKAGVQ</sequence>
<dbReference type="AlphaFoldDB" id="D4U172"/>
<dbReference type="HOGENOM" id="CLU_3283612_0_0_11"/>
<comment type="caution">
    <text evidence="1">The sequence shown here is derived from an EMBL/GenBank/DDBJ whole genome shotgun (WGS) entry which is preliminary data.</text>
</comment>
<organism evidence="1 2">
    <name type="scientific">Schaalia odontolytica F0309</name>
    <dbReference type="NCBI Taxonomy" id="649742"/>
    <lineage>
        <taxon>Bacteria</taxon>
        <taxon>Bacillati</taxon>
        <taxon>Actinomycetota</taxon>
        <taxon>Actinomycetes</taxon>
        <taxon>Actinomycetales</taxon>
        <taxon>Actinomycetaceae</taxon>
        <taxon>Schaalia</taxon>
    </lineage>
</organism>
<name>D4U172_9ACTO</name>
<accession>D4U172</accession>
<evidence type="ECO:0000313" key="1">
    <source>
        <dbReference type="EMBL" id="EFF79170.1"/>
    </source>
</evidence>
<dbReference type="EMBL" id="ACYT02000073">
    <property type="protein sequence ID" value="EFF79170.1"/>
    <property type="molecule type" value="Genomic_DNA"/>
</dbReference>
<proteinExistence type="predicted"/>
<reference evidence="1 2" key="1">
    <citation type="submission" date="2009-10" db="EMBL/GenBank/DDBJ databases">
        <authorList>
            <person name="Weinstock G."/>
            <person name="Sodergren E."/>
            <person name="Clifton S."/>
            <person name="Fulton L."/>
            <person name="Fulton B."/>
            <person name="Courtney L."/>
            <person name="Fronick C."/>
            <person name="Harrison M."/>
            <person name="Strong C."/>
            <person name="Farmer C."/>
            <person name="Delahaunty K."/>
            <person name="Markovic C."/>
            <person name="Hall O."/>
            <person name="Minx P."/>
            <person name="Tomlinson C."/>
            <person name="Mitreva M."/>
            <person name="Nelson J."/>
            <person name="Hou S."/>
            <person name="Wollam A."/>
            <person name="Pepin K.H."/>
            <person name="Johnson M."/>
            <person name="Bhonagiri V."/>
            <person name="Nash W.E."/>
            <person name="Warren W."/>
            <person name="Chinwalla A."/>
            <person name="Mardis E.R."/>
            <person name="Wilson R.K."/>
        </authorList>
    </citation>
    <scope>NUCLEOTIDE SEQUENCE [LARGE SCALE GENOMIC DNA]</scope>
    <source>
        <strain evidence="1 2">F0309</strain>
    </source>
</reference>